<proteinExistence type="predicted"/>
<reference evidence="2" key="1">
    <citation type="submission" date="2019-02" db="EMBL/GenBank/DDBJ databases">
        <authorList>
            <person name="Li S.-H."/>
        </authorList>
    </citation>
    <scope>NUCLEOTIDE SEQUENCE</scope>
    <source>
        <strain evidence="2">IMCC8485</strain>
    </source>
</reference>
<keyword evidence="3" id="KW-1185">Reference proteome</keyword>
<dbReference type="Proteomes" id="UP001143307">
    <property type="component" value="Unassembled WGS sequence"/>
</dbReference>
<organism evidence="2 3">
    <name type="scientific">Candidatus Seongchinamella marina</name>
    <dbReference type="NCBI Taxonomy" id="2518990"/>
    <lineage>
        <taxon>Bacteria</taxon>
        <taxon>Pseudomonadati</taxon>
        <taxon>Pseudomonadota</taxon>
        <taxon>Gammaproteobacteria</taxon>
        <taxon>Cellvibrionales</taxon>
        <taxon>Halieaceae</taxon>
        <taxon>Seongchinamella</taxon>
    </lineage>
</organism>
<feature type="domain" description="SnoaL-like" evidence="1">
    <location>
        <begin position="31"/>
        <end position="132"/>
    </location>
</feature>
<evidence type="ECO:0000313" key="2">
    <source>
        <dbReference type="EMBL" id="MCX2973073.1"/>
    </source>
</evidence>
<gene>
    <name evidence="2" type="ORF">EYC87_05665</name>
</gene>
<comment type="caution">
    <text evidence="2">The sequence shown here is derived from an EMBL/GenBank/DDBJ whole genome shotgun (WGS) entry which is preliminary data.</text>
</comment>
<dbReference type="InterPro" id="IPR037401">
    <property type="entry name" value="SnoaL-like"/>
</dbReference>
<evidence type="ECO:0000313" key="3">
    <source>
        <dbReference type="Proteomes" id="UP001143307"/>
    </source>
</evidence>
<dbReference type="SUPFAM" id="SSF54427">
    <property type="entry name" value="NTF2-like"/>
    <property type="match status" value="1"/>
</dbReference>
<protein>
    <recommendedName>
        <fullName evidence="1">SnoaL-like domain-containing protein</fullName>
    </recommendedName>
</protein>
<evidence type="ECO:0000259" key="1">
    <source>
        <dbReference type="Pfam" id="PF12680"/>
    </source>
</evidence>
<dbReference type="InterPro" id="IPR032710">
    <property type="entry name" value="NTF2-like_dom_sf"/>
</dbReference>
<dbReference type="Pfam" id="PF12680">
    <property type="entry name" value="SnoaL_2"/>
    <property type="match status" value="1"/>
</dbReference>
<dbReference type="EMBL" id="SHNP01000002">
    <property type="protein sequence ID" value="MCX2973073.1"/>
    <property type="molecule type" value="Genomic_DNA"/>
</dbReference>
<name>A0ABT3SSV7_9GAMM</name>
<dbReference type="Gene3D" id="3.10.450.50">
    <property type="match status" value="1"/>
</dbReference>
<accession>A0ABT3SSV7</accession>
<sequence length="151" mass="16724">MFSHHCTEVTMKDTPHLAVEANKKSIQYAMEGNKEGWLALYTDDAVVSDPVGKSPMDPAGNGHQGKAAIERFWDTVIGKANIEIRADKRWTSGDYHCCVAQVARNDLGDGNFTECDMLAVYEVNEEGLIVRMGAHWDFDNMMEQLAKVSAG</sequence>